<dbReference type="InterPro" id="IPR036691">
    <property type="entry name" value="Endo/exonu/phosph_ase_sf"/>
</dbReference>
<comment type="caution">
    <text evidence="3">The sequence shown here is derived from an EMBL/GenBank/DDBJ whole genome shotgun (WGS) entry which is preliminary data.</text>
</comment>
<reference evidence="3 4" key="1">
    <citation type="submission" date="2020-08" db="EMBL/GenBank/DDBJ databases">
        <title>Genomic Encyclopedia of Type Strains, Phase III (KMG-III): the genomes of soil and plant-associated and newly described type strains.</title>
        <authorList>
            <person name="Whitman W."/>
        </authorList>
    </citation>
    <scope>NUCLEOTIDE SEQUENCE [LARGE SCALE GENOMIC DNA]</scope>
    <source>
        <strain evidence="3 4">CECT 3302</strain>
    </source>
</reference>
<evidence type="ECO:0000256" key="1">
    <source>
        <dbReference type="SAM" id="Phobius"/>
    </source>
</evidence>
<feature type="domain" description="Endonuclease/exonuclease/phosphatase" evidence="2">
    <location>
        <begin position="88"/>
        <end position="293"/>
    </location>
</feature>
<gene>
    <name evidence="3" type="ORF">FHS12_004499</name>
</gene>
<keyword evidence="4" id="KW-1185">Reference proteome</keyword>
<evidence type="ECO:0000313" key="4">
    <source>
        <dbReference type="Proteomes" id="UP000577707"/>
    </source>
</evidence>
<proteinExistence type="predicted"/>
<sequence length="307" mass="33385">MSPNAPFASGSASNGLERIDLRWRATVVAVALCGVLAAAISFLVPTTATAGPTVTVAQATPVQPGFQRFAWLNAWADHHTAPGGAAAGRLDGVPRMRIVVGHLRRTLIDFGVLAEVEAPQREAFESFGREFALVSTPDATDDAVFYRRSVFRLVSKDPVTMYYRHGERVIAPVVVLEERSSGRRVGILPVHFPASLPSVPEQRRWRDLNARIVKNVVARSEVPMVVAGDFNQRNDILCDLTSPGTGLVSPLATYDGCATAPRAPIDQAFLSPSLRPDRYRVYSGPSARRATDHGAFYQVRVRISDVL</sequence>
<dbReference type="EMBL" id="JACHXG010000011">
    <property type="protein sequence ID" value="MBB3091529.1"/>
    <property type="molecule type" value="Genomic_DNA"/>
</dbReference>
<protein>
    <recommendedName>
        <fullName evidence="2">Endonuclease/exonuclease/phosphatase domain-containing protein</fullName>
    </recommendedName>
</protein>
<keyword evidence="1" id="KW-0812">Transmembrane</keyword>
<accession>A0A7W5A959</accession>
<dbReference type="Proteomes" id="UP000577707">
    <property type="component" value="Unassembled WGS sequence"/>
</dbReference>
<evidence type="ECO:0000313" key="3">
    <source>
        <dbReference type="EMBL" id="MBB3091529.1"/>
    </source>
</evidence>
<organism evidence="3 4">
    <name type="scientific">Nocardioides albus</name>
    <dbReference type="NCBI Taxonomy" id="1841"/>
    <lineage>
        <taxon>Bacteria</taxon>
        <taxon>Bacillati</taxon>
        <taxon>Actinomycetota</taxon>
        <taxon>Actinomycetes</taxon>
        <taxon>Propionibacteriales</taxon>
        <taxon>Nocardioidaceae</taxon>
        <taxon>Nocardioides</taxon>
    </lineage>
</organism>
<dbReference type="RefSeq" id="WP_183549842.1">
    <property type="nucleotide sequence ID" value="NZ_BMQT01000012.1"/>
</dbReference>
<dbReference type="AlphaFoldDB" id="A0A7W5A959"/>
<dbReference type="InterPro" id="IPR005135">
    <property type="entry name" value="Endo/exonuclease/phosphatase"/>
</dbReference>
<name>A0A7W5A959_9ACTN</name>
<evidence type="ECO:0000259" key="2">
    <source>
        <dbReference type="Pfam" id="PF03372"/>
    </source>
</evidence>
<dbReference type="SUPFAM" id="SSF56219">
    <property type="entry name" value="DNase I-like"/>
    <property type="match status" value="1"/>
</dbReference>
<keyword evidence="1" id="KW-1133">Transmembrane helix</keyword>
<keyword evidence="1" id="KW-0472">Membrane</keyword>
<dbReference type="Pfam" id="PF03372">
    <property type="entry name" value="Exo_endo_phos"/>
    <property type="match status" value="1"/>
</dbReference>
<feature type="transmembrane region" description="Helical" evidence="1">
    <location>
        <begin position="21"/>
        <end position="44"/>
    </location>
</feature>
<dbReference type="GO" id="GO:0003824">
    <property type="term" value="F:catalytic activity"/>
    <property type="evidence" value="ECO:0007669"/>
    <property type="project" value="InterPro"/>
</dbReference>
<dbReference type="Gene3D" id="3.60.10.10">
    <property type="entry name" value="Endonuclease/exonuclease/phosphatase"/>
    <property type="match status" value="1"/>
</dbReference>